<proteinExistence type="predicted"/>
<feature type="region of interest" description="Disordered" evidence="1">
    <location>
        <begin position="283"/>
        <end position="321"/>
    </location>
</feature>
<name>A0A8A1M4X6_AJECA</name>
<accession>A0A8A1M4X6</accession>
<organism evidence="2 3">
    <name type="scientific">Ajellomyces capsulatus</name>
    <name type="common">Darling's disease fungus</name>
    <name type="synonym">Histoplasma capsulatum</name>
    <dbReference type="NCBI Taxonomy" id="5037"/>
    <lineage>
        <taxon>Eukaryota</taxon>
        <taxon>Fungi</taxon>
        <taxon>Dikarya</taxon>
        <taxon>Ascomycota</taxon>
        <taxon>Pezizomycotina</taxon>
        <taxon>Eurotiomycetes</taxon>
        <taxon>Eurotiomycetidae</taxon>
        <taxon>Onygenales</taxon>
        <taxon>Ajellomycetaceae</taxon>
        <taxon>Histoplasma</taxon>
    </lineage>
</organism>
<dbReference type="Proteomes" id="UP000663671">
    <property type="component" value="Chromosome 5"/>
</dbReference>
<dbReference type="AlphaFoldDB" id="A0A8A1M4X6"/>
<feature type="region of interest" description="Disordered" evidence="1">
    <location>
        <begin position="230"/>
        <end position="271"/>
    </location>
</feature>
<sequence>MVNTLDIYTRGCGGVARPHSGRGHPTHHLYTAIASRSIVENHSPQFPGLGVPHDRIPDNWGPISVFPEATGLRCGITNFSICTEAHLVPKKCSGTQIDMGCTDMVETCEILIIQRISFHLDRIFINASTNGGANETDTGTRSTRYVSHILSENAAEYWPTYHNTIVQYLENDSRPYLFARFAWAILLSVKPFVTNGEPLNVIRLEVSTGVEETQKVWKAGFLSGAQLKANYSGGGSKSATSKKRKSEFSTLEEEDEDLAESSDDSDIGKESDIWDDVMDEWEARGQRRRQQTSSETARAITSEDATAHLKSGPSELQTSRPLQPFQHLPLFLSYGPGERHGILVSKDKTGKFVSQSGYTSTGTMVLDRPKAASKPGRRLKV</sequence>
<evidence type="ECO:0000313" key="2">
    <source>
        <dbReference type="EMBL" id="QSS61556.1"/>
    </source>
</evidence>
<evidence type="ECO:0000256" key="1">
    <source>
        <dbReference type="SAM" id="MobiDB-lite"/>
    </source>
</evidence>
<dbReference type="EMBL" id="CP069111">
    <property type="protein sequence ID" value="QSS61556.1"/>
    <property type="molecule type" value="Genomic_DNA"/>
</dbReference>
<reference evidence="2" key="1">
    <citation type="submission" date="2021-01" db="EMBL/GenBank/DDBJ databases">
        <title>Chromosome-level genome assembly of a human fungal pathogen reveals clustering of transcriptionally co-regulated genes.</title>
        <authorList>
            <person name="Voorhies M."/>
            <person name="Cohen S."/>
            <person name="Shea T.P."/>
            <person name="Petrus S."/>
            <person name="Munoz J.F."/>
            <person name="Poplawski S."/>
            <person name="Goldman W.E."/>
            <person name="Michael T."/>
            <person name="Cuomo C.A."/>
            <person name="Sil A."/>
            <person name="Beyhan S."/>
        </authorList>
    </citation>
    <scope>NUCLEOTIDE SEQUENCE</scope>
    <source>
        <strain evidence="2">WU24</strain>
    </source>
</reference>
<gene>
    <name evidence="2" type="ORF">I7I51_03733</name>
</gene>
<evidence type="ECO:0000313" key="3">
    <source>
        <dbReference type="Proteomes" id="UP000663671"/>
    </source>
</evidence>
<evidence type="ECO:0008006" key="4">
    <source>
        <dbReference type="Google" id="ProtNLM"/>
    </source>
</evidence>
<dbReference type="OrthoDB" id="2142759at2759"/>
<protein>
    <recommendedName>
        <fullName evidence="4">HNH nuclease domain-containing protein</fullName>
    </recommendedName>
</protein>
<feature type="compositionally biased region" description="Acidic residues" evidence="1">
    <location>
        <begin position="250"/>
        <end position="265"/>
    </location>
</feature>
<dbReference type="VEuPathDB" id="FungiDB:I7I51_03733"/>